<dbReference type="AlphaFoldDB" id="A0AAJ0FMZ7"/>
<dbReference type="FunFam" id="1.10.630.10:FF:000051">
    <property type="entry name" value="Cytochrome P450 monooxygenase (Fum15)"/>
    <property type="match status" value="1"/>
</dbReference>
<evidence type="ECO:0000313" key="7">
    <source>
        <dbReference type="Proteomes" id="UP001244011"/>
    </source>
</evidence>
<dbReference type="GO" id="GO:0020037">
    <property type="term" value="F:heme binding"/>
    <property type="evidence" value="ECO:0007669"/>
    <property type="project" value="InterPro"/>
</dbReference>
<dbReference type="CDD" id="cd11069">
    <property type="entry name" value="CYP_FUM15-like"/>
    <property type="match status" value="1"/>
</dbReference>
<feature type="binding site" description="axial binding residue" evidence="4">
    <location>
        <position position="502"/>
    </location>
    <ligand>
        <name>heme</name>
        <dbReference type="ChEBI" id="CHEBI:30413"/>
    </ligand>
    <ligandPart>
        <name>Fe</name>
        <dbReference type="ChEBI" id="CHEBI:18248"/>
    </ligandPart>
</feature>
<name>A0AAJ0FMZ7_9PEZI</name>
<evidence type="ECO:0000256" key="4">
    <source>
        <dbReference type="PIRSR" id="PIRSR602401-1"/>
    </source>
</evidence>
<proteinExistence type="predicted"/>
<dbReference type="InterPro" id="IPR050121">
    <property type="entry name" value="Cytochrome_P450_monoxygenase"/>
</dbReference>
<comment type="cofactor">
    <cofactor evidence="4">
        <name>heme</name>
        <dbReference type="ChEBI" id="CHEBI:30413"/>
    </cofactor>
</comment>
<dbReference type="GO" id="GO:0004497">
    <property type="term" value="F:monooxygenase activity"/>
    <property type="evidence" value="ECO:0007669"/>
    <property type="project" value="InterPro"/>
</dbReference>
<dbReference type="PRINTS" id="PR00385">
    <property type="entry name" value="P450"/>
</dbReference>
<keyword evidence="5" id="KW-1133">Transmembrane helix</keyword>
<reference evidence="6" key="1">
    <citation type="submission" date="2023-06" db="EMBL/GenBank/DDBJ databases">
        <title>Genome-scale phylogeny and comparative genomics of the fungal order Sordariales.</title>
        <authorList>
            <consortium name="Lawrence Berkeley National Laboratory"/>
            <person name="Hensen N."/>
            <person name="Bonometti L."/>
            <person name="Westerberg I."/>
            <person name="Brannstrom I.O."/>
            <person name="Guillou S."/>
            <person name="Cros-Aarteil S."/>
            <person name="Calhoun S."/>
            <person name="Haridas S."/>
            <person name="Kuo A."/>
            <person name="Mondo S."/>
            <person name="Pangilinan J."/>
            <person name="Riley R."/>
            <person name="Labutti K."/>
            <person name="Andreopoulos B."/>
            <person name="Lipzen A."/>
            <person name="Chen C."/>
            <person name="Yanf M."/>
            <person name="Daum C."/>
            <person name="Ng V."/>
            <person name="Clum A."/>
            <person name="Steindorff A."/>
            <person name="Ohm R."/>
            <person name="Martin F."/>
            <person name="Silar P."/>
            <person name="Natvig D."/>
            <person name="Lalanne C."/>
            <person name="Gautier V."/>
            <person name="Ament-Velasquez S.L."/>
            <person name="Kruys A."/>
            <person name="Hutchinson M.I."/>
            <person name="Powell A.J."/>
            <person name="Barry K."/>
            <person name="Miller A.N."/>
            <person name="Grigoriev I.V."/>
            <person name="Debuchy R."/>
            <person name="Gladieux P."/>
            <person name="Thoren M.H."/>
            <person name="Johannesson H."/>
        </authorList>
    </citation>
    <scope>NUCLEOTIDE SEQUENCE</scope>
    <source>
        <strain evidence="6">8032-3</strain>
    </source>
</reference>
<keyword evidence="1 4" id="KW-0349">Heme</keyword>
<keyword evidence="3 4" id="KW-0408">Iron</keyword>
<dbReference type="PRINTS" id="PR00463">
    <property type="entry name" value="EP450I"/>
</dbReference>
<dbReference type="InterPro" id="IPR002401">
    <property type="entry name" value="Cyt_P450_E_grp-I"/>
</dbReference>
<evidence type="ECO:0000256" key="2">
    <source>
        <dbReference type="ARBA" id="ARBA00022723"/>
    </source>
</evidence>
<organism evidence="6 7">
    <name type="scientific">Phialemonium atrogriseum</name>
    <dbReference type="NCBI Taxonomy" id="1093897"/>
    <lineage>
        <taxon>Eukaryota</taxon>
        <taxon>Fungi</taxon>
        <taxon>Dikarya</taxon>
        <taxon>Ascomycota</taxon>
        <taxon>Pezizomycotina</taxon>
        <taxon>Sordariomycetes</taxon>
        <taxon>Sordariomycetidae</taxon>
        <taxon>Cephalothecales</taxon>
        <taxon>Cephalothecaceae</taxon>
        <taxon>Phialemonium</taxon>
    </lineage>
</organism>
<keyword evidence="5" id="KW-0812">Transmembrane</keyword>
<dbReference type="Proteomes" id="UP001244011">
    <property type="component" value="Unassembled WGS sequence"/>
</dbReference>
<dbReference type="InterPro" id="IPR036396">
    <property type="entry name" value="Cyt_P450_sf"/>
</dbReference>
<accession>A0AAJ0FMZ7</accession>
<dbReference type="Gene3D" id="1.10.630.10">
    <property type="entry name" value="Cytochrome P450"/>
    <property type="match status" value="1"/>
</dbReference>
<comment type="caution">
    <text evidence="6">The sequence shown here is derived from an EMBL/GenBank/DDBJ whole genome shotgun (WGS) entry which is preliminary data.</text>
</comment>
<evidence type="ECO:0000256" key="5">
    <source>
        <dbReference type="SAM" id="Phobius"/>
    </source>
</evidence>
<feature type="transmembrane region" description="Helical" evidence="5">
    <location>
        <begin position="26"/>
        <end position="54"/>
    </location>
</feature>
<dbReference type="GO" id="GO:0016705">
    <property type="term" value="F:oxidoreductase activity, acting on paired donors, with incorporation or reduction of molecular oxygen"/>
    <property type="evidence" value="ECO:0007669"/>
    <property type="project" value="InterPro"/>
</dbReference>
<dbReference type="SUPFAM" id="SSF48264">
    <property type="entry name" value="Cytochrome P450"/>
    <property type="match status" value="1"/>
</dbReference>
<dbReference type="PANTHER" id="PTHR24305:SF227">
    <property type="entry name" value="P450, PUTATIVE (EUROFUNG)-RELATED"/>
    <property type="match status" value="1"/>
</dbReference>
<dbReference type="InterPro" id="IPR001128">
    <property type="entry name" value="Cyt_P450"/>
</dbReference>
<evidence type="ECO:0000256" key="3">
    <source>
        <dbReference type="ARBA" id="ARBA00023004"/>
    </source>
</evidence>
<gene>
    <name evidence="6" type="ORF">QBC33DRAFT_376260</name>
</gene>
<evidence type="ECO:0000256" key="1">
    <source>
        <dbReference type="ARBA" id="ARBA00022617"/>
    </source>
</evidence>
<protein>
    <submittedName>
        <fullName evidence="6">Cytochrome p450 97b3</fullName>
    </submittedName>
</protein>
<dbReference type="Pfam" id="PF00067">
    <property type="entry name" value="p450"/>
    <property type="match status" value="1"/>
</dbReference>
<sequence length="562" mass="62228">MGLPWRVISGTSLVCSYLATSRESDWAVLLFVAKFAAAWIAQFFLWAVWAVLLWPKLFSPLRGLPEPSNNSFLMGQYDRIASEPTGSPMLDWINTIPNDGIIRYLSLLNQERILLTSPKALAEVLVTRNYDFPKPEQMRYSIGRILGVGVLLAEGDEHKMQRRHLMPAFAFRHVKDLYPVFWGKSRECVQAMTDSVLRDSTKEPQYQDAAAVDNEKAGEKLPSGTAVLEVGSWASRVTLDIIGVAGLGRDFGAIKDPDNELTQTYARIFRPSRQSQILALLAQFIPGWIVNLLPVKRNEDIGHAVKVIRATCRDLIQQKRVKLANKEPADPDILSVAIESGGFSDENLVDQLMTFLAAGHETTASAMTWAIYLLCTHPEAQARLRAEVRERLPSPADAAASVSSVDVDHMPYLNAVCSEVLRYYSPVPMTLRVAGRDTTILGHKVPKGTRVMLTPWAVNKSQDMWGADALRFDPERWLGGGGSGGASSNYAFLTFLHGPRGCIGSGFAKAEFACLLAAWVGRFEFALNDPEQADERKLDIRSGVTAHPRKGLYVKAKVVEGW</sequence>
<keyword evidence="5" id="KW-0472">Membrane</keyword>
<dbReference type="PANTHER" id="PTHR24305">
    <property type="entry name" value="CYTOCHROME P450"/>
    <property type="match status" value="1"/>
</dbReference>
<dbReference type="RefSeq" id="XP_060284617.1">
    <property type="nucleotide sequence ID" value="XM_060424023.1"/>
</dbReference>
<keyword evidence="2 4" id="KW-0479">Metal-binding</keyword>
<dbReference type="GO" id="GO:0005506">
    <property type="term" value="F:iron ion binding"/>
    <property type="evidence" value="ECO:0007669"/>
    <property type="project" value="InterPro"/>
</dbReference>
<dbReference type="GeneID" id="85307210"/>
<dbReference type="EMBL" id="MU839005">
    <property type="protein sequence ID" value="KAK1768404.1"/>
    <property type="molecule type" value="Genomic_DNA"/>
</dbReference>
<keyword evidence="7" id="KW-1185">Reference proteome</keyword>
<evidence type="ECO:0000313" key="6">
    <source>
        <dbReference type="EMBL" id="KAK1768404.1"/>
    </source>
</evidence>